<protein>
    <recommendedName>
        <fullName evidence="4">Mitochondrial glycoprotein family protein</fullName>
    </recommendedName>
</protein>
<dbReference type="Proteomes" id="UP000712281">
    <property type="component" value="Unassembled WGS sequence"/>
</dbReference>
<dbReference type="PANTHER" id="PTHR10826:SF24">
    <property type="entry name" value="MITOCHONDRIAL GLYCOPROTEIN FAMILY PROTEIN"/>
    <property type="match status" value="1"/>
</dbReference>
<organism evidence="2 3">
    <name type="scientific">Brassica cretica</name>
    <name type="common">Mustard</name>
    <dbReference type="NCBI Taxonomy" id="69181"/>
    <lineage>
        <taxon>Eukaryota</taxon>
        <taxon>Viridiplantae</taxon>
        <taxon>Streptophyta</taxon>
        <taxon>Embryophyta</taxon>
        <taxon>Tracheophyta</taxon>
        <taxon>Spermatophyta</taxon>
        <taxon>Magnoliopsida</taxon>
        <taxon>eudicotyledons</taxon>
        <taxon>Gunneridae</taxon>
        <taxon>Pentapetalae</taxon>
        <taxon>rosids</taxon>
        <taxon>malvids</taxon>
        <taxon>Brassicales</taxon>
        <taxon>Brassicaceae</taxon>
        <taxon>Brassiceae</taxon>
        <taxon>Brassica</taxon>
    </lineage>
</organism>
<proteinExistence type="predicted"/>
<reference evidence="2" key="1">
    <citation type="submission" date="2019-12" db="EMBL/GenBank/DDBJ databases">
        <title>Genome sequencing and annotation of Brassica cretica.</title>
        <authorList>
            <person name="Studholme D.J."/>
            <person name="Sarris P.F."/>
        </authorList>
    </citation>
    <scope>NUCLEOTIDE SEQUENCE</scope>
    <source>
        <strain evidence="2">PFS-001/15</strain>
        <strain evidence="1">PFS-102/07</strain>
        <tissue evidence="2">Leaf</tissue>
    </source>
</reference>
<gene>
    <name evidence="2" type="ORF">F2Q68_00006999</name>
    <name evidence="1" type="ORF">F2Q70_00013973</name>
</gene>
<dbReference type="SUPFAM" id="SSF54529">
    <property type="entry name" value="Mitochondrial glycoprotein MAM33-like"/>
    <property type="match status" value="1"/>
</dbReference>
<evidence type="ECO:0000313" key="2">
    <source>
        <dbReference type="EMBL" id="KAF2600293.1"/>
    </source>
</evidence>
<accession>A0A8S9L3X2</accession>
<dbReference type="AlphaFoldDB" id="A0A8S9L3X2"/>
<sequence length="93" mass="10684">MIPMVINVSKDDDGVSLEFRVSAYANVIVIDSVSIKQPQESQNADQGPDFDYVFLEIRGIKPTITDFLAHYMSNKDSREYLHWLKDVKSFVEK</sequence>
<comment type="caution">
    <text evidence="2">The sequence shown here is derived from an EMBL/GenBank/DDBJ whole genome shotgun (WGS) entry which is preliminary data.</text>
</comment>
<dbReference type="Pfam" id="PF02330">
    <property type="entry name" value="MAM33"/>
    <property type="match status" value="1"/>
</dbReference>
<dbReference type="Gene3D" id="3.10.280.10">
    <property type="entry name" value="Mitochondrial glycoprotein"/>
    <property type="match status" value="1"/>
</dbReference>
<dbReference type="InterPro" id="IPR003428">
    <property type="entry name" value="MAM33"/>
</dbReference>
<dbReference type="EMBL" id="QGKY02001250">
    <property type="protein sequence ID" value="KAF2563872.1"/>
    <property type="molecule type" value="Genomic_DNA"/>
</dbReference>
<evidence type="ECO:0008006" key="4">
    <source>
        <dbReference type="Google" id="ProtNLM"/>
    </source>
</evidence>
<evidence type="ECO:0000313" key="1">
    <source>
        <dbReference type="EMBL" id="KAF2563872.1"/>
    </source>
</evidence>
<name>A0A8S9L3X2_BRACR</name>
<dbReference type="PANTHER" id="PTHR10826">
    <property type="entry name" value="COMPLEMENT COMPONENT 1"/>
    <property type="match status" value="1"/>
</dbReference>
<evidence type="ECO:0000313" key="3">
    <source>
        <dbReference type="Proteomes" id="UP000712281"/>
    </source>
</evidence>
<dbReference type="InterPro" id="IPR036561">
    <property type="entry name" value="MAM33_sf"/>
</dbReference>
<dbReference type="GO" id="GO:0005759">
    <property type="term" value="C:mitochondrial matrix"/>
    <property type="evidence" value="ECO:0007669"/>
    <property type="project" value="InterPro"/>
</dbReference>
<dbReference type="EMBL" id="QGKW02000717">
    <property type="protein sequence ID" value="KAF2600293.1"/>
    <property type="molecule type" value="Genomic_DNA"/>
</dbReference>